<dbReference type="RefSeq" id="WP_093649436.1">
    <property type="nucleotide sequence ID" value="NZ_CTEN01000001.1"/>
</dbReference>
<proteinExistence type="predicted"/>
<dbReference type="Proteomes" id="UP000198604">
    <property type="component" value="Unassembled WGS sequence"/>
</dbReference>
<dbReference type="STRING" id="1608583.BN1356_00057"/>
<dbReference type="InterPro" id="IPR015046">
    <property type="entry name" value="LciA_Immunity-like"/>
</dbReference>
<evidence type="ECO:0000313" key="2">
    <source>
        <dbReference type="EMBL" id="CQR23689.1"/>
    </source>
</evidence>
<keyword evidence="3" id="KW-1185">Reference proteome</keyword>
<dbReference type="Gene3D" id="1.20.1440.50">
    <property type="entry name" value="Ta0600-like"/>
    <property type="match status" value="1"/>
</dbReference>
<dbReference type="SUPFAM" id="SSF109797">
    <property type="entry name" value="Bacteriocin immunity protein-like"/>
    <property type="match status" value="1"/>
</dbReference>
<dbReference type="GO" id="GO:0030153">
    <property type="term" value="P:bacteriocin immunity"/>
    <property type="evidence" value="ECO:0007669"/>
    <property type="project" value="UniProtKB-KW"/>
</dbReference>
<name>A0A0E4CRR7_9STRE</name>
<protein>
    <submittedName>
        <fullName evidence="2">Bacteriocin immunity protein</fullName>
    </submittedName>
</protein>
<gene>
    <name evidence="2" type="ORF">BN1356_00057</name>
</gene>
<dbReference type="InterPro" id="IPR023130">
    <property type="entry name" value="Ta0600-like_sf"/>
</dbReference>
<accession>A0A0E4CRR7</accession>
<dbReference type="EMBL" id="CTEN01000001">
    <property type="protein sequence ID" value="CQR23689.1"/>
    <property type="molecule type" value="Genomic_DNA"/>
</dbReference>
<evidence type="ECO:0000313" key="3">
    <source>
        <dbReference type="Proteomes" id="UP000198604"/>
    </source>
</evidence>
<dbReference type="Pfam" id="PF08951">
    <property type="entry name" value="EntA_Immun"/>
    <property type="match status" value="1"/>
</dbReference>
<reference evidence="3" key="1">
    <citation type="submission" date="2015-03" db="EMBL/GenBank/DDBJ databases">
        <authorList>
            <person name="Urmite Genomes"/>
        </authorList>
    </citation>
    <scope>NUCLEOTIDE SEQUENCE [LARGE SCALE GENOMIC DNA]</scope>
    <source>
        <strain evidence="3">FF10</strain>
    </source>
</reference>
<keyword evidence="1" id="KW-0079">Bacteriocin immunity</keyword>
<dbReference type="AlphaFoldDB" id="A0A0E4CRR7"/>
<organism evidence="2 3">
    <name type="scientific">Streptococcus varani</name>
    <dbReference type="NCBI Taxonomy" id="1608583"/>
    <lineage>
        <taxon>Bacteria</taxon>
        <taxon>Bacillati</taxon>
        <taxon>Bacillota</taxon>
        <taxon>Bacilli</taxon>
        <taxon>Lactobacillales</taxon>
        <taxon>Streptococcaceae</taxon>
        <taxon>Streptococcus</taxon>
    </lineage>
</organism>
<dbReference type="OrthoDB" id="2236666at2"/>
<evidence type="ECO:0000256" key="1">
    <source>
        <dbReference type="ARBA" id="ARBA00023025"/>
    </source>
</evidence>
<sequence>MDYSTIIDQLYNALLDKEVAGQPELYGICLQAKKELEQKEPENLVFTRFSRSLSWYLVCHKYQAPKSIIELAMAVEKIAQEYRSQVAWSQLLGSLFSRGRN</sequence>